<keyword evidence="4 9" id="KW-1003">Cell membrane</keyword>
<feature type="transmembrane region" description="Helical" evidence="9">
    <location>
        <begin position="83"/>
        <end position="108"/>
    </location>
</feature>
<dbReference type="Proteomes" id="UP000318693">
    <property type="component" value="Unassembled WGS sequence"/>
</dbReference>
<comment type="subcellular location">
    <subcellularLocation>
        <location evidence="1 9">Cell membrane</location>
        <topology evidence="1 9">Multi-pass membrane protein</topology>
    </subcellularLocation>
</comment>
<evidence type="ECO:0000256" key="6">
    <source>
        <dbReference type="ARBA" id="ARBA00022847"/>
    </source>
</evidence>
<feature type="transmembrane region" description="Helical" evidence="9">
    <location>
        <begin position="437"/>
        <end position="460"/>
    </location>
</feature>
<keyword evidence="8 9" id="KW-0472">Membrane</keyword>
<evidence type="ECO:0000256" key="8">
    <source>
        <dbReference type="ARBA" id="ARBA00023136"/>
    </source>
</evidence>
<protein>
    <submittedName>
        <fullName evidence="10">Alanine:cation symporter family protein</fullName>
    </submittedName>
</protein>
<comment type="caution">
    <text evidence="10">The sequence shown here is derived from an EMBL/GenBank/DDBJ whole genome shotgun (WGS) entry which is preliminary data.</text>
</comment>
<evidence type="ECO:0000313" key="10">
    <source>
        <dbReference type="EMBL" id="TRW44654.1"/>
    </source>
</evidence>
<keyword evidence="6 9" id="KW-0769">Symport</keyword>
<dbReference type="PANTHER" id="PTHR30330:SF1">
    <property type="entry name" value="AMINO-ACID CARRIER PROTEIN ALST"/>
    <property type="match status" value="1"/>
</dbReference>
<dbReference type="FunFam" id="1.20.1740.10:FF:000004">
    <property type="entry name" value="Sodium:alanine symporter family protein"/>
    <property type="match status" value="1"/>
</dbReference>
<feature type="transmembrane region" description="Helical" evidence="9">
    <location>
        <begin position="259"/>
        <end position="282"/>
    </location>
</feature>
<dbReference type="Gene3D" id="1.20.1740.10">
    <property type="entry name" value="Amino acid/polyamine transporter I"/>
    <property type="match status" value="1"/>
</dbReference>
<evidence type="ECO:0000256" key="2">
    <source>
        <dbReference type="ARBA" id="ARBA00009261"/>
    </source>
</evidence>
<proteinExistence type="inferred from homology"/>
<name>A0A552WPQ0_9MICO</name>
<evidence type="ECO:0000256" key="3">
    <source>
        <dbReference type="ARBA" id="ARBA00022448"/>
    </source>
</evidence>
<gene>
    <name evidence="10" type="ORF">FJ693_12865</name>
</gene>
<dbReference type="PANTHER" id="PTHR30330">
    <property type="entry name" value="AGSS FAMILY TRANSPORTER, SODIUM-ALANINE"/>
    <property type="match status" value="1"/>
</dbReference>
<feature type="transmembrane region" description="Helical" evidence="9">
    <location>
        <begin position="114"/>
        <end position="138"/>
    </location>
</feature>
<evidence type="ECO:0000256" key="1">
    <source>
        <dbReference type="ARBA" id="ARBA00004651"/>
    </source>
</evidence>
<dbReference type="GO" id="GO:0005886">
    <property type="term" value="C:plasma membrane"/>
    <property type="evidence" value="ECO:0007669"/>
    <property type="project" value="UniProtKB-SubCell"/>
</dbReference>
<dbReference type="NCBIfam" id="TIGR00835">
    <property type="entry name" value="agcS"/>
    <property type="match status" value="1"/>
</dbReference>
<dbReference type="EMBL" id="VJXR01000039">
    <property type="protein sequence ID" value="TRW44654.1"/>
    <property type="molecule type" value="Genomic_DNA"/>
</dbReference>
<evidence type="ECO:0000313" key="11">
    <source>
        <dbReference type="Proteomes" id="UP000318693"/>
    </source>
</evidence>
<comment type="similarity">
    <text evidence="2 9">Belongs to the alanine or glycine:cation symporter (AGCS) (TC 2.A.25) family.</text>
</comment>
<keyword evidence="3 9" id="KW-0813">Transport</keyword>
<dbReference type="InterPro" id="IPR001463">
    <property type="entry name" value="Na/Ala_symport"/>
</dbReference>
<keyword evidence="5 9" id="KW-0812">Transmembrane</keyword>
<reference evidence="10 11" key="1">
    <citation type="submission" date="2019-07" db="EMBL/GenBank/DDBJ databases">
        <title>Georgenia wutianyii sp. nov. and Georgenia *** sp. nov. isolated from plateau pika (Ochotona curzoniae) in the Qinghai-Tibet plateau of China.</title>
        <authorList>
            <person name="Tian Z."/>
        </authorList>
    </citation>
    <scope>NUCLEOTIDE SEQUENCE [LARGE SCALE GENOMIC DNA]</scope>
    <source>
        <strain evidence="10 11">Z446</strain>
    </source>
</reference>
<evidence type="ECO:0000256" key="7">
    <source>
        <dbReference type="ARBA" id="ARBA00022989"/>
    </source>
</evidence>
<feature type="transmembrane region" description="Helical" evidence="9">
    <location>
        <begin position="370"/>
        <end position="394"/>
    </location>
</feature>
<evidence type="ECO:0000256" key="9">
    <source>
        <dbReference type="RuleBase" id="RU363064"/>
    </source>
</evidence>
<feature type="transmembrane region" description="Helical" evidence="9">
    <location>
        <begin position="234"/>
        <end position="253"/>
    </location>
</feature>
<feature type="transmembrane region" description="Helical" evidence="9">
    <location>
        <begin position="33"/>
        <end position="52"/>
    </location>
</feature>
<evidence type="ECO:0000256" key="4">
    <source>
        <dbReference type="ARBA" id="ARBA00022475"/>
    </source>
</evidence>
<dbReference type="PRINTS" id="PR00175">
    <property type="entry name" value="NAALASMPORT"/>
</dbReference>
<evidence type="ECO:0000256" key="5">
    <source>
        <dbReference type="ARBA" id="ARBA00022692"/>
    </source>
</evidence>
<dbReference type="Pfam" id="PF01235">
    <property type="entry name" value="Na_Ala_symp"/>
    <property type="match status" value="1"/>
</dbReference>
<feature type="transmembrane region" description="Helical" evidence="9">
    <location>
        <begin position="164"/>
        <end position="181"/>
    </location>
</feature>
<sequence length="501" mass="52770">MCHHRRRTWGGRPAVVPEMESRMTDLLTAVNDGVYTSLLIGLLVLVGVVMTWRTRAVQVRLFTQMVSYATRSRRGADGGISSFQAFAIGMATRIGIGNITGVAIALILGGPGAIFWMWLVSLVGMATSFAEATLAQVFKVRALDGTFRGGPAYYIARGLGSRRWGTAFAVLLVLSMALAMPMVQANTISATVEHSHGVPTWATALVLVVLTALVVFGGVRLVARVAEIMTPAMALGYVAIAVAVIAVNLDAVPQFFADIFAGAFGMRAGLAGVGGGAMAAILNGVRRGLFSNEAGMGTNPNAAATATVAHPVQQGLIQSLGVFVDTMFVCTSTAFIILASGASIYVPGVTGIEAGAELTTTAVTTQLGGWMAWPMTIMIFFFGFSSILGAYAYAEVNMNFLRAGGSARRVLGAVTVLTTGIGSVLALQTVWVLMDTAMAVITLVNLVALIRLAPWVVALLRDYERQRTTAEDAEPRFVAEPEVLPGPLPGDVWTPVPALRR</sequence>
<keyword evidence="7 9" id="KW-1133">Transmembrane helix</keyword>
<organism evidence="10 11">
    <name type="scientific">Georgenia yuyongxinii</name>
    <dbReference type="NCBI Taxonomy" id="2589797"/>
    <lineage>
        <taxon>Bacteria</taxon>
        <taxon>Bacillati</taxon>
        <taxon>Actinomycetota</taxon>
        <taxon>Actinomycetes</taxon>
        <taxon>Micrococcales</taxon>
        <taxon>Bogoriellaceae</taxon>
        <taxon>Georgenia</taxon>
    </lineage>
</organism>
<dbReference type="PROSITE" id="PS00873">
    <property type="entry name" value="NA_ALANINE_SYMP"/>
    <property type="match status" value="1"/>
</dbReference>
<dbReference type="AlphaFoldDB" id="A0A552WPQ0"/>
<keyword evidence="11" id="KW-1185">Reference proteome</keyword>
<feature type="transmembrane region" description="Helical" evidence="9">
    <location>
        <begin position="322"/>
        <end position="346"/>
    </location>
</feature>
<dbReference type="GO" id="GO:0005283">
    <property type="term" value="F:amino acid:sodium symporter activity"/>
    <property type="evidence" value="ECO:0007669"/>
    <property type="project" value="InterPro"/>
</dbReference>
<feature type="transmembrane region" description="Helical" evidence="9">
    <location>
        <begin position="410"/>
        <end position="431"/>
    </location>
</feature>
<accession>A0A552WPQ0</accession>
<feature type="transmembrane region" description="Helical" evidence="9">
    <location>
        <begin position="201"/>
        <end position="222"/>
    </location>
</feature>